<dbReference type="SMART" id="SM00342">
    <property type="entry name" value="HTH_ARAC"/>
    <property type="match status" value="1"/>
</dbReference>
<gene>
    <name evidence="7" type="ORF">OIN60_10305</name>
</gene>
<evidence type="ECO:0000259" key="5">
    <source>
        <dbReference type="PROSITE" id="PS01124"/>
    </source>
</evidence>
<evidence type="ECO:0000256" key="1">
    <source>
        <dbReference type="ARBA" id="ARBA00023015"/>
    </source>
</evidence>
<dbReference type="RefSeq" id="WP_305754783.1">
    <property type="nucleotide sequence ID" value="NZ_JAPCKK010000016.1"/>
</dbReference>
<dbReference type="InterPro" id="IPR001789">
    <property type="entry name" value="Sig_transdc_resp-reg_receiver"/>
</dbReference>
<keyword evidence="1" id="KW-0805">Transcription regulation</keyword>
<dbReference type="PROSITE" id="PS50110">
    <property type="entry name" value="RESPONSE_REGULATORY"/>
    <property type="match status" value="1"/>
</dbReference>
<dbReference type="SMART" id="SM00448">
    <property type="entry name" value="REC"/>
    <property type="match status" value="1"/>
</dbReference>
<dbReference type="Pfam" id="PF12833">
    <property type="entry name" value="HTH_18"/>
    <property type="match status" value="1"/>
</dbReference>
<dbReference type="InterPro" id="IPR009057">
    <property type="entry name" value="Homeodomain-like_sf"/>
</dbReference>
<dbReference type="InterPro" id="IPR020449">
    <property type="entry name" value="Tscrpt_reg_AraC-type_HTH"/>
</dbReference>
<dbReference type="PRINTS" id="PR00032">
    <property type="entry name" value="HTHARAC"/>
</dbReference>
<evidence type="ECO:0000313" key="8">
    <source>
        <dbReference type="Proteomes" id="UP001241848"/>
    </source>
</evidence>
<dbReference type="Proteomes" id="UP001241848">
    <property type="component" value="Unassembled WGS sequence"/>
</dbReference>
<evidence type="ECO:0000259" key="6">
    <source>
        <dbReference type="PROSITE" id="PS50110"/>
    </source>
</evidence>
<dbReference type="InterPro" id="IPR011006">
    <property type="entry name" value="CheY-like_superfamily"/>
</dbReference>
<keyword evidence="4" id="KW-0597">Phosphoprotein</keyword>
<keyword evidence="2" id="KW-0238">DNA-binding</keyword>
<dbReference type="PROSITE" id="PS01124">
    <property type="entry name" value="HTH_ARAC_FAMILY_2"/>
    <property type="match status" value="1"/>
</dbReference>
<comment type="caution">
    <text evidence="7">The sequence shown here is derived from an EMBL/GenBank/DDBJ whole genome shotgun (WGS) entry which is preliminary data.</text>
</comment>
<evidence type="ECO:0000256" key="3">
    <source>
        <dbReference type="ARBA" id="ARBA00023163"/>
    </source>
</evidence>
<dbReference type="SUPFAM" id="SSF52172">
    <property type="entry name" value="CheY-like"/>
    <property type="match status" value="1"/>
</dbReference>
<keyword evidence="8" id="KW-1185">Reference proteome</keyword>
<dbReference type="Gene3D" id="1.10.10.60">
    <property type="entry name" value="Homeodomain-like"/>
    <property type="match status" value="2"/>
</dbReference>
<reference evidence="7 8" key="1">
    <citation type="submission" date="2022-10" db="EMBL/GenBank/DDBJ databases">
        <title>Paenibacillus description and whole genome data of maize root bacterial community.</title>
        <authorList>
            <person name="Marton D."/>
            <person name="Farkas M."/>
            <person name="Cserhati M."/>
        </authorList>
    </citation>
    <scope>NUCLEOTIDE SEQUENCE [LARGE SCALE GENOMIC DNA]</scope>
    <source>
        <strain evidence="7 8">P96</strain>
    </source>
</reference>
<sequence length="545" mass="62568">MINILLVDDETYVTESLAVTLPWEELGINGVYQAASSMQALAVMEKQDIDILVTDIRMPGMTGLELIETVGDRWPHIRSILLTGHSDFEYAKKAIQLQAVDYILKPVNDDELLASVTGAMESLKEEWETFDKMHKLMYSRKTDIGILRTQLMHDLLLGRKLSIKSVQDKLSAYEIAFHTDAHSVMLLIQLGRHFTDMDHHSVSLIEYAIGNIAEEVFAGSFNVWHCKAPHDCLVLLVQSKEDNWSAKEWSAEYVKLRRERLEMEVEVFRKHVSNYLKGNITVLITDGFIFPEELPAAYRSGLSSMYLSQHTEAGAVHFLEDQPNRPSAVKPLESLYKPPTLIHLLESMQWEAAGSKIEQVFADMENGSFSREHLYEVYLSVTNALMYISHKQGRLFYQLDQTGLDPLSAQGVMHSLPKLKEWTHAVMDKLRTELSANEQQSKRYVIKQVQELVSNDNGQELSVKTIADQVYLHPVYLSKIYKAETGEGLGDYIIRMRMEKALYLLKHTNKKIYEITTELGYQNPQYFSKMFKKHYGMTPNEFRDQ</sequence>
<dbReference type="InterPro" id="IPR018060">
    <property type="entry name" value="HTH_AraC"/>
</dbReference>
<dbReference type="Gene3D" id="3.40.50.2300">
    <property type="match status" value="1"/>
</dbReference>
<dbReference type="InterPro" id="IPR018062">
    <property type="entry name" value="HTH_AraC-typ_CS"/>
</dbReference>
<evidence type="ECO:0000313" key="7">
    <source>
        <dbReference type="EMBL" id="MDP4097161.1"/>
    </source>
</evidence>
<accession>A0ABT9FR11</accession>
<dbReference type="CDD" id="cd17536">
    <property type="entry name" value="REC_YesN-like"/>
    <property type="match status" value="1"/>
</dbReference>
<feature type="domain" description="Response regulatory" evidence="6">
    <location>
        <begin position="3"/>
        <end position="120"/>
    </location>
</feature>
<evidence type="ECO:0000256" key="2">
    <source>
        <dbReference type="ARBA" id="ARBA00023125"/>
    </source>
</evidence>
<dbReference type="EMBL" id="JAPCKK010000016">
    <property type="protein sequence ID" value="MDP4097161.1"/>
    <property type="molecule type" value="Genomic_DNA"/>
</dbReference>
<evidence type="ECO:0000256" key="4">
    <source>
        <dbReference type="PROSITE-ProRule" id="PRU00169"/>
    </source>
</evidence>
<protein>
    <submittedName>
        <fullName evidence="7">Response regulator</fullName>
    </submittedName>
</protein>
<feature type="modified residue" description="4-aspartylphosphate" evidence="4">
    <location>
        <position position="55"/>
    </location>
</feature>
<dbReference type="PANTHER" id="PTHR43280">
    <property type="entry name" value="ARAC-FAMILY TRANSCRIPTIONAL REGULATOR"/>
    <property type="match status" value="1"/>
</dbReference>
<organism evidence="7 8">
    <name type="scientific">Paenibacillus zeirhizosphaerae</name>
    <dbReference type="NCBI Taxonomy" id="2987519"/>
    <lineage>
        <taxon>Bacteria</taxon>
        <taxon>Bacillati</taxon>
        <taxon>Bacillota</taxon>
        <taxon>Bacilli</taxon>
        <taxon>Bacillales</taxon>
        <taxon>Paenibacillaceae</taxon>
        <taxon>Paenibacillus</taxon>
    </lineage>
</organism>
<dbReference type="PANTHER" id="PTHR43280:SF10">
    <property type="entry name" value="REGULATORY PROTEIN POCR"/>
    <property type="match status" value="1"/>
</dbReference>
<dbReference type="SUPFAM" id="SSF46689">
    <property type="entry name" value="Homeodomain-like"/>
    <property type="match status" value="1"/>
</dbReference>
<dbReference type="Pfam" id="PF00072">
    <property type="entry name" value="Response_reg"/>
    <property type="match status" value="1"/>
</dbReference>
<feature type="domain" description="HTH araC/xylS-type" evidence="5">
    <location>
        <begin position="447"/>
        <end position="545"/>
    </location>
</feature>
<name>A0ABT9FR11_9BACL</name>
<dbReference type="PROSITE" id="PS00041">
    <property type="entry name" value="HTH_ARAC_FAMILY_1"/>
    <property type="match status" value="1"/>
</dbReference>
<keyword evidence="3" id="KW-0804">Transcription</keyword>
<proteinExistence type="predicted"/>